<keyword evidence="2" id="KW-0560">Oxidoreductase</keyword>
<gene>
    <name evidence="3" type="ORF">P608_18620</name>
</gene>
<dbReference type="Proteomes" id="UP000029549">
    <property type="component" value="Unassembled WGS sequence"/>
</dbReference>
<dbReference type="AlphaFoldDB" id="A0A0E3BXJ1"/>
<dbReference type="Gene3D" id="1.10.1530.10">
    <property type="match status" value="1"/>
</dbReference>
<proteinExistence type="inferred from homology"/>
<evidence type="ECO:0000256" key="1">
    <source>
        <dbReference type="ARBA" id="ARBA00006056"/>
    </source>
</evidence>
<accession>A0A0E3BXJ1</accession>
<dbReference type="InterPro" id="IPR043144">
    <property type="entry name" value="Mal/L-sulf/L-lact_DH-like_ah"/>
</dbReference>
<keyword evidence="4" id="KW-1185">Reference proteome</keyword>
<sequence>MNHNATHIHQGVQIRYPVEPLRALVAELFFRAGLDQDKAATVAASLLDADMMGHTTHGLILVPWYLEAVGSGSMYRTGDVDVISDRGACAAWDGKRLPGSWLIHRAIDLALKRVPLHGTFTITIAGAHHTGALATYLPRLTSQGLMPILSCSGPAAAGVAPYGGTSPLFTPNPIAAGIPTTHDPILLDISSSITTNNRARQLSREGKRLPGLWAIDAQGQPTDDPAVVVQEGGSLLPVGGLDHGHKGYGMALLVEALTQGLSGLGRNSRPNGVLMNVFLQVIDPAAFGGVEAFVTESTWLTQACKSNPPRSGVHKVRVPGEQAMKLHRASTQNGVTLSDTVMSALAEHLSAAGLPVPTPA</sequence>
<comment type="caution">
    <text evidence="3">The sequence shown here is derived from an EMBL/GenBank/DDBJ whole genome shotgun (WGS) entry which is preliminary data.</text>
</comment>
<dbReference type="Pfam" id="PF02615">
    <property type="entry name" value="Ldh_2"/>
    <property type="match status" value="1"/>
</dbReference>
<dbReference type="EMBL" id="AWTP01000125">
    <property type="protein sequence ID" value="KGH08235.1"/>
    <property type="molecule type" value="Genomic_DNA"/>
</dbReference>
<name>A0A0E3BXJ1_9BURK</name>
<organism evidence="3 4">
    <name type="scientific">Comamonas thiooxydans</name>
    <dbReference type="NCBI Taxonomy" id="363952"/>
    <lineage>
        <taxon>Bacteria</taxon>
        <taxon>Pseudomonadati</taxon>
        <taxon>Pseudomonadota</taxon>
        <taxon>Betaproteobacteria</taxon>
        <taxon>Burkholderiales</taxon>
        <taxon>Comamonadaceae</taxon>
        <taxon>Comamonas</taxon>
    </lineage>
</organism>
<evidence type="ECO:0000313" key="4">
    <source>
        <dbReference type="Proteomes" id="UP000029549"/>
    </source>
</evidence>
<evidence type="ECO:0000313" key="3">
    <source>
        <dbReference type="EMBL" id="KGH08235.1"/>
    </source>
</evidence>
<dbReference type="SUPFAM" id="SSF89733">
    <property type="entry name" value="L-sulfolactate dehydrogenase-like"/>
    <property type="match status" value="1"/>
</dbReference>
<dbReference type="GO" id="GO:0016491">
    <property type="term" value="F:oxidoreductase activity"/>
    <property type="evidence" value="ECO:0007669"/>
    <property type="project" value="UniProtKB-KW"/>
</dbReference>
<dbReference type="PANTHER" id="PTHR11091:SF0">
    <property type="entry name" value="MALATE DEHYDROGENASE"/>
    <property type="match status" value="1"/>
</dbReference>
<evidence type="ECO:0000256" key="2">
    <source>
        <dbReference type="ARBA" id="ARBA00023002"/>
    </source>
</evidence>
<dbReference type="InterPro" id="IPR036111">
    <property type="entry name" value="Mal/L-sulfo/L-lacto_DH-like_sf"/>
</dbReference>
<reference evidence="3 4" key="1">
    <citation type="submission" date="2013-09" db="EMBL/GenBank/DDBJ databases">
        <title>High correlation between genotypes and phenotypes of environmental bacteria Comamonas testosteroni strains.</title>
        <authorList>
            <person name="Liu L."/>
            <person name="Zhu W."/>
            <person name="Xia X."/>
            <person name="Xu B."/>
            <person name="Luo M."/>
            <person name="Wang G."/>
        </authorList>
    </citation>
    <scope>NUCLEOTIDE SEQUENCE [LARGE SCALE GENOMIC DNA]</scope>
    <source>
        <strain evidence="3 4">DF2</strain>
    </source>
</reference>
<dbReference type="RefSeq" id="WP_080747456.1">
    <property type="nucleotide sequence ID" value="NZ_AWTO01000189.1"/>
</dbReference>
<dbReference type="PANTHER" id="PTHR11091">
    <property type="entry name" value="OXIDOREDUCTASE-RELATED"/>
    <property type="match status" value="1"/>
</dbReference>
<comment type="similarity">
    <text evidence="1">Belongs to the LDH2/MDH2 oxidoreductase family.</text>
</comment>
<dbReference type="InterPro" id="IPR043143">
    <property type="entry name" value="Mal/L-sulf/L-lact_DH-like_NADP"/>
</dbReference>
<dbReference type="InterPro" id="IPR003767">
    <property type="entry name" value="Malate/L-lactate_DH-like"/>
</dbReference>
<protein>
    <submittedName>
        <fullName evidence="3">Lactate dehydrogenase</fullName>
    </submittedName>
</protein>
<dbReference type="Gene3D" id="3.30.1370.60">
    <property type="entry name" value="Hypothetical oxidoreductase yiak, domain 2"/>
    <property type="match status" value="1"/>
</dbReference>